<keyword evidence="1" id="KW-0805">Transcription regulation</keyword>
<dbReference type="SUPFAM" id="SSF46785">
    <property type="entry name" value="Winged helix' DNA-binding domain"/>
    <property type="match status" value="1"/>
</dbReference>
<evidence type="ECO:0000313" key="5">
    <source>
        <dbReference type="EMBL" id="OTM78423.1"/>
    </source>
</evidence>
<comment type="caution">
    <text evidence="5">The sequence shown here is derived from an EMBL/GenBank/DDBJ whole genome shotgun (WGS) entry which is preliminary data.</text>
</comment>
<evidence type="ECO:0000256" key="1">
    <source>
        <dbReference type="ARBA" id="ARBA00023015"/>
    </source>
</evidence>
<dbReference type="EMBL" id="NGEL01000196">
    <property type="protein sequence ID" value="OTM78423.1"/>
    <property type="molecule type" value="Genomic_DNA"/>
</dbReference>
<evidence type="ECO:0000259" key="4">
    <source>
        <dbReference type="PROSITE" id="PS51118"/>
    </source>
</evidence>
<dbReference type="PANTHER" id="PTHR33204:SF39">
    <property type="entry name" value="TRANSCRIPTIONAL REGULATORY PROTEIN"/>
    <property type="match status" value="1"/>
</dbReference>
<evidence type="ECO:0000256" key="2">
    <source>
        <dbReference type="ARBA" id="ARBA00023125"/>
    </source>
</evidence>
<dbReference type="InterPro" id="IPR002577">
    <property type="entry name" value="HTH_HxlR"/>
</dbReference>
<dbReference type="PROSITE" id="PS51118">
    <property type="entry name" value="HTH_HXLR"/>
    <property type="match status" value="1"/>
</dbReference>
<dbReference type="RefSeq" id="WP_086249986.1">
    <property type="nucleotide sequence ID" value="NZ_JBANMF010000008.1"/>
</dbReference>
<proteinExistence type="predicted"/>
<organism evidence="5 6">
    <name type="scientific">Acinetobacter baumannii</name>
    <dbReference type="NCBI Taxonomy" id="470"/>
    <lineage>
        <taxon>Bacteria</taxon>
        <taxon>Pseudomonadati</taxon>
        <taxon>Pseudomonadota</taxon>
        <taxon>Gammaproteobacteria</taxon>
        <taxon>Moraxellales</taxon>
        <taxon>Moraxellaceae</taxon>
        <taxon>Acinetobacter</taxon>
        <taxon>Acinetobacter calcoaceticus/baumannii complex</taxon>
    </lineage>
</organism>
<feature type="domain" description="HTH hxlR-type" evidence="4">
    <location>
        <begin position="14"/>
        <end position="113"/>
    </location>
</feature>
<gene>
    <name evidence="5" type="ORF">B9X95_20850</name>
</gene>
<dbReference type="InterPro" id="IPR036388">
    <property type="entry name" value="WH-like_DNA-bd_sf"/>
</dbReference>
<evidence type="ECO:0000256" key="3">
    <source>
        <dbReference type="ARBA" id="ARBA00023163"/>
    </source>
</evidence>
<protein>
    <submittedName>
        <fullName evidence="5">Transcriptional regulator</fullName>
    </submittedName>
</protein>
<sequence>MTVTIPHDIQSSDCQRVSQVLARVGEKWSILIVMTLASHPHRFSGIKRRINGISQRMLTLCLRGLERDGLVKRTVYPVVPPHVEYELTPLGHSLTEPVIALGQWAQQHIADIDAARAAFDAAQEKPITLETLNVTAKDSYHKIV</sequence>
<dbReference type="InterPro" id="IPR036390">
    <property type="entry name" value="WH_DNA-bd_sf"/>
</dbReference>
<reference evidence="6" key="1">
    <citation type="submission" date="2017-05" db="EMBL/GenBank/DDBJ databases">
        <authorList>
            <person name="Kreiswirth B."/>
            <person name="Manca C."/>
            <person name="Chen L."/>
            <person name="Evans S."/>
            <person name="Fowler V."/>
            <person name="Patel R."/>
            <person name="Chambers H."/>
            <person name="Bonomo R."/>
            <person name="Paul V."/>
            <person name="Sankar J."/>
            <person name="Gaind R."/>
            <person name="Ray P."/>
            <person name="Gautam V."/>
            <person name="Biswal M."/>
            <person name="Datta S."/>
            <person name="Walia K."/>
            <person name="Adams M."/>
            <person name="Nelson K."/>
            <person name="Sutton G."/>
            <person name="Fouts D."/>
            <person name="Hujer K."/>
            <person name="Hujer A."/>
        </authorList>
    </citation>
    <scope>NUCLEOTIDE SEQUENCE [LARGE SCALE GENOMIC DNA]</scope>
    <source>
        <strain evidence="6">PR350</strain>
    </source>
</reference>
<dbReference type="Proteomes" id="UP000194699">
    <property type="component" value="Unassembled WGS sequence"/>
</dbReference>
<dbReference type="Pfam" id="PF01638">
    <property type="entry name" value="HxlR"/>
    <property type="match status" value="1"/>
</dbReference>
<keyword evidence="3" id="KW-0804">Transcription</keyword>
<name>A0A241Z8S3_ACIBA</name>
<evidence type="ECO:0000313" key="6">
    <source>
        <dbReference type="Proteomes" id="UP000194699"/>
    </source>
</evidence>
<keyword evidence="2" id="KW-0238">DNA-binding</keyword>
<accession>A0A241Z8S3</accession>
<dbReference type="PANTHER" id="PTHR33204">
    <property type="entry name" value="TRANSCRIPTIONAL REGULATOR, MARR FAMILY"/>
    <property type="match status" value="1"/>
</dbReference>
<dbReference type="Gene3D" id="1.10.10.10">
    <property type="entry name" value="Winged helix-like DNA-binding domain superfamily/Winged helix DNA-binding domain"/>
    <property type="match status" value="1"/>
</dbReference>
<dbReference type="AlphaFoldDB" id="A0A241Z8S3"/>
<dbReference type="GO" id="GO:0003677">
    <property type="term" value="F:DNA binding"/>
    <property type="evidence" value="ECO:0007669"/>
    <property type="project" value="UniProtKB-KW"/>
</dbReference>